<dbReference type="EMBL" id="FOCT01000004">
    <property type="protein sequence ID" value="SEN38331.1"/>
    <property type="molecule type" value="Genomic_DNA"/>
</dbReference>
<dbReference type="Gene3D" id="3.90.70.10">
    <property type="entry name" value="Cysteine proteinases"/>
    <property type="match status" value="1"/>
</dbReference>
<organism evidence="2 3">
    <name type="scientific">Nitrosospira multiformis</name>
    <dbReference type="NCBI Taxonomy" id="1231"/>
    <lineage>
        <taxon>Bacteria</taxon>
        <taxon>Pseudomonadati</taxon>
        <taxon>Pseudomonadota</taxon>
        <taxon>Betaproteobacteria</taxon>
        <taxon>Nitrosomonadales</taxon>
        <taxon>Nitrosomonadaceae</taxon>
        <taxon>Nitrosospira</taxon>
    </lineage>
</organism>
<proteinExistence type="predicted"/>
<reference evidence="2 3" key="1">
    <citation type="submission" date="2016-10" db="EMBL/GenBank/DDBJ databases">
        <authorList>
            <person name="de Groot N.N."/>
        </authorList>
    </citation>
    <scope>NUCLEOTIDE SEQUENCE [LARGE SCALE GENOMIC DNA]</scope>
    <source>
        <strain evidence="2 3">Nl18</strain>
    </source>
</reference>
<dbReference type="AlphaFoldDB" id="A0A1H8G2L9"/>
<sequence length="246" mass="27806">MRLCRPFAMLRTTLRLPVKTLPQPDETTCGPTCLHAIYSYLGKTELLDTIIHRTHKLENGGGTFAVFLGCDALRNGFHATIYTYNLKVFDPTWFTSDVDITERLQRQREIKSDLRLRRATEGYLEFLRLGGRLRLTDLSQSLIHGLLRRGLPILTGLSSTFLYRAPREYGPNDIPDDVRGFPAGHFVVLTGYDREKRTVLVADPYGPAQEYWSNIDRVLCSVLLGIVTHDANLLVIRTRGGPGETT</sequence>
<gene>
    <name evidence="2" type="ORF">SAMN05216404_10477</name>
</gene>
<evidence type="ECO:0000313" key="3">
    <source>
        <dbReference type="Proteomes" id="UP000183898"/>
    </source>
</evidence>
<dbReference type="InterPro" id="IPR039564">
    <property type="entry name" value="Peptidase_C39-like"/>
</dbReference>
<protein>
    <submittedName>
        <fullName evidence="2">Peptidase_C39 like family protein</fullName>
    </submittedName>
</protein>
<accession>A0A1H8G2L9</accession>
<name>A0A1H8G2L9_9PROT</name>
<dbReference type="Proteomes" id="UP000183898">
    <property type="component" value="Unassembled WGS sequence"/>
</dbReference>
<evidence type="ECO:0000259" key="1">
    <source>
        <dbReference type="Pfam" id="PF13529"/>
    </source>
</evidence>
<evidence type="ECO:0000313" key="2">
    <source>
        <dbReference type="EMBL" id="SEN38331.1"/>
    </source>
</evidence>
<feature type="domain" description="Peptidase C39-like" evidence="1">
    <location>
        <begin position="147"/>
        <end position="205"/>
    </location>
</feature>
<dbReference type="Pfam" id="PF13529">
    <property type="entry name" value="Peptidase_C39_2"/>
    <property type="match status" value="1"/>
</dbReference>